<feature type="transmembrane region" description="Helical" evidence="1">
    <location>
        <begin position="337"/>
        <end position="357"/>
    </location>
</feature>
<keyword evidence="1" id="KW-0472">Membrane</keyword>
<dbReference type="PANTHER" id="PTHR42024">
    <property type="entry name" value="AMINO ACID PERMEASE_ SLC12A DOMAIN-CONTAINING PROTEIN"/>
    <property type="match status" value="1"/>
</dbReference>
<name>A0A0U1LYB9_TALIS</name>
<evidence type="ECO:0000313" key="2">
    <source>
        <dbReference type="EMBL" id="CRG88325.1"/>
    </source>
</evidence>
<dbReference type="OrthoDB" id="3525185at2759"/>
<keyword evidence="3" id="KW-1185">Reference proteome</keyword>
<dbReference type="PANTHER" id="PTHR42024:SF1">
    <property type="entry name" value="AMINO ACID PERMEASE_ SLC12A DOMAIN-CONTAINING PROTEIN"/>
    <property type="match status" value="1"/>
</dbReference>
<dbReference type="STRING" id="28573.A0A0U1LYB9"/>
<evidence type="ECO:0000256" key="1">
    <source>
        <dbReference type="SAM" id="Phobius"/>
    </source>
</evidence>
<feature type="transmembrane region" description="Helical" evidence="1">
    <location>
        <begin position="369"/>
        <end position="388"/>
    </location>
</feature>
<reference evidence="2 3" key="1">
    <citation type="submission" date="2015-04" db="EMBL/GenBank/DDBJ databases">
        <authorList>
            <person name="Syromyatnikov M.Y."/>
            <person name="Popov V.N."/>
        </authorList>
    </citation>
    <scope>NUCLEOTIDE SEQUENCE [LARGE SCALE GENOMIC DNA]</scope>
    <source>
        <strain evidence="2">WF-38-12</strain>
    </source>
</reference>
<evidence type="ECO:0000313" key="3">
    <source>
        <dbReference type="Proteomes" id="UP000054383"/>
    </source>
</evidence>
<feature type="transmembrane region" description="Helical" evidence="1">
    <location>
        <begin position="453"/>
        <end position="473"/>
    </location>
</feature>
<accession>A0A0U1LYB9</accession>
<keyword evidence="1" id="KW-1133">Transmembrane helix</keyword>
<gene>
    <name evidence="2" type="ORF">PISL3812_05354</name>
</gene>
<sequence>MLATRDIDNQLKVKGFQAYRMALNEMRTAVRDPKRSTGDGLLAAVRMFRFYEIVGFYAHTDGEMALFMNRGCYAKWSDAGRYLLASGRIVSFILGVGRRQRSPFSDIGWVTAPWKDTTKTPLEELTDILVQIPGLLQELDTIRTTSIDKRSSKAWNDLLDRCSGIEEAIVSWRKTIGNDIQTYDYIYSGGPLPIPQVDRDFAVLHLSFFYWSCSILLYTTIHMAATEAGQLTMHYSQIPFSRQGCPNYFDEKNPTLHAHRIIHALPLSYEPHAGGFGQLSSTFPLGLALRYLVVADSFPHEGGSQGSQQEFLQTTLSQPFMVSYSARFVGHLHRFDFFHWNYLVGFVIITIILVVGLIQEPPSVRMTSLPPSLLILQVGSTLVVVGILSKLGVRQPFPVSSTPKGSVFRPGILVIIEDVVAVDGGRGETYRSALMDRYATSVYFQVMIEKLNWFWGFGGMLMGVLMVSILSSVHDQTFAFGLGKVDDSMDLGWCLGGHYYLLGQVCIEERETYLV</sequence>
<organism evidence="2 3">
    <name type="scientific">Talaromyces islandicus</name>
    <name type="common">Penicillium islandicum</name>
    <dbReference type="NCBI Taxonomy" id="28573"/>
    <lineage>
        <taxon>Eukaryota</taxon>
        <taxon>Fungi</taxon>
        <taxon>Dikarya</taxon>
        <taxon>Ascomycota</taxon>
        <taxon>Pezizomycotina</taxon>
        <taxon>Eurotiomycetes</taxon>
        <taxon>Eurotiomycetidae</taxon>
        <taxon>Eurotiales</taxon>
        <taxon>Trichocomaceae</taxon>
        <taxon>Talaromyces</taxon>
        <taxon>Talaromyces sect. Islandici</taxon>
    </lineage>
</organism>
<proteinExistence type="predicted"/>
<protein>
    <submittedName>
        <fullName evidence="2">Uncharacterized protein</fullName>
    </submittedName>
</protein>
<dbReference type="AlphaFoldDB" id="A0A0U1LYB9"/>
<dbReference type="Proteomes" id="UP000054383">
    <property type="component" value="Unassembled WGS sequence"/>
</dbReference>
<dbReference type="EMBL" id="CVMT01000004">
    <property type="protein sequence ID" value="CRG88325.1"/>
    <property type="molecule type" value="Genomic_DNA"/>
</dbReference>
<keyword evidence="1" id="KW-0812">Transmembrane</keyword>